<protein>
    <submittedName>
        <fullName evidence="3">Alpha/beta fold hydrolase</fullName>
    </submittedName>
</protein>
<evidence type="ECO:0000313" key="4">
    <source>
        <dbReference type="Proteomes" id="UP000798808"/>
    </source>
</evidence>
<gene>
    <name evidence="3" type="ORF">E1163_09135</name>
</gene>
<dbReference type="InterPro" id="IPR029058">
    <property type="entry name" value="AB_hydrolase_fold"/>
</dbReference>
<evidence type="ECO:0000259" key="2">
    <source>
        <dbReference type="Pfam" id="PF00561"/>
    </source>
</evidence>
<dbReference type="GO" id="GO:0016787">
    <property type="term" value="F:hydrolase activity"/>
    <property type="evidence" value="ECO:0007669"/>
    <property type="project" value="UniProtKB-KW"/>
</dbReference>
<sequence length="321" mass="37351">MPLVQSKYKPPFYLRNGHLATVIPSTFRKVSDVEYVRERMTTADGDFLDLDWLNQGSEKLIIISHGLEGSADRPYMKGMAKYFHRYGWDALAWNCRSCSGEINHKARFYHHGDTEDLAQVVSYAIEKHDYSTVVLVGFSMGGSMTLKYLGEMTDQIMPQVRGGAVFSVPVDLASSVEELARKHNDFYRKRFIKKLERKIRLKAEKYPEEVRYTDFNNIRYFPDFDNLYTAPLHGFKDAEDFYSKASANQYMYNIKVPTLLVNAWNDPFLPEACYPKEECEKHTHLYFESPEYGGHVGFTVKGSEFNYMERRALQFFNENID</sequence>
<dbReference type="PANTHER" id="PTHR10794:SF94">
    <property type="entry name" value="ESTERASE YHET-RELATED"/>
    <property type="match status" value="1"/>
</dbReference>
<evidence type="ECO:0000313" key="3">
    <source>
        <dbReference type="EMBL" id="MTI25103.1"/>
    </source>
</evidence>
<dbReference type="SUPFAM" id="SSF53474">
    <property type="entry name" value="alpha/beta-Hydrolases"/>
    <property type="match status" value="1"/>
</dbReference>
<reference evidence="3 4" key="1">
    <citation type="submission" date="2019-02" db="EMBL/GenBank/DDBJ databases">
        <authorList>
            <person name="Goldberg S.R."/>
            <person name="Haltli B.A."/>
            <person name="Correa H."/>
            <person name="Russell K.G."/>
        </authorList>
    </citation>
    <scope>NUCLEOTIDE SEQUENCE [LARGE SCALE GENOMIC DNA]</scope>
    <source>
        <strain evidence="3 4">JCM 16186</strain>
    </source>
</reference>
<comment type="similarity">
    <text evidence="1">Belongs to the AB hydrolase superfamily. AB hydrolase 4 family.</text>
</comment>
<comment type="caution">
    <text evidence="3">The sequence shown here is derived from an EMBL/GenBank/DDBJ whole genome shotgun (WGS) entry which is preliminary data.</text>
</comment>
<dbReference type="Pfam" id="PF00561">
    <property type="entry name" value="Abhydrolase_1"/>
    <property type="match status" value="1"/>
</dbReference>
<name>A0ABW9RLV7_9BACT</name>
<dbReference type="InterPro" id="IPR012020">
    <property type="entry name" value="ABHD4"/>
</dbReference>
<dbReference type="PIRSF" id="PIRSF005211">
    <property type="entry name" value="Ab_hydro_YheT"/>
    <property type="match status" value="1"/>
</dbReference>
<feature type="domain" description="AB hydrolase-1" evidence="2">
    <location>
        <begin position="60"/>
        <end position="295"/>
    </location>
</feature>
<accession>A0ABW9RLV7</accession>
<keyword evidence="3" id="KW-0378">Hydrolase</keyword>
<dbReference type="PANTHER" id="PTHR10794">
    <property type="entry name" value="ABHYDROLASE DOMAIN-CONTAINING PROTEIN"/>
    <property type="match status" value="1"/>
</dbReference>
<dbReference type="InterPro" id="IPR050960">
    <property type="entry name" value="AB_hydrolase_4_sf"/>
</dbReference>
<keyword evidence="4" id="KW-1185">Reference proteome</keyword>
<organism evidence="3 4">
    <name type="scientific">Fulvivirga kasyanovii</name>
    <dbReference type="NCBI Taxonomy" id="396812"/>
    <lineage>
        <taxon>Bacteria</taxon>
        <taxon>Pseudomonadati</taxon>
        <taxon>Bacteroidota</taxon>
        <taxon>Cytophagia</taxon>
        <taxon>Cytophagales</taxon>
        <taxon>Fulvivirgaceae</taxon>
        <taxon>Fulvivirga</taxon>
    </lineage>
</organism>
<dbReference type="RefSeq" id="WP_155171138.1">
    <property type="nucleotide sequence ID" value="NZ_BAAAFL010000053.1"/>
</dbReference>
<dbReference type="InterPro" id="IPR000073">
    <property type="entry name" value="AB_hydrolase_1"/>
</dbReference>
<dbReference type="Gene3D" id="3.40.50.1820">
    <property type="entry name" value="alpha/beta hydrolase"/>
    <property type="match status" value="1"/>
</dbReference>
<proteinExistence type="inferred from homology"/>
<dbReference type="Proteomes" id="UP000798808">
    <property type="component" value="Unassembled WGS sequence"/>
</dbReference>
<dbReference type="EMBL" id="SMLW01000484">
    <property type="protein sequence ID" value="MTI25103.1"/>
    <property type="molecule type" value="Genomic_DNA"/>
</dbReference>
<evidence type="ECO:0000256" key="1">
    <source>
        <dbReference type="ARBA" id="ARBA00010884"/>
    </source>
</evidence>